<organism evidence="3 4">
    <name type="scientific">Gordonia amicalis</name>
    <dbReference type="NCBI Taxonomy" id="89053"/>
    <lineage>
        <taxon>Bacteria</taxon>
        <taxon>Bacillati</taxon>
        <taxon>Actinomycetota</taxon>
        <taxon>Actinomycetes</taxon>
        <taxon>Mycobacteriales</taxon>
        <taxon>Gordoniaceae</taxon>
        <taxon>Gordonia</taxon>
    </lineage>
</organism>
<keyword evidence="4" id="KW-1185">Reference proteome</keyword>
<evidence type="ECO:0000313" key="3">
    <source>
        <dbReference type="EMBL" id="MDV6309929.1"/>
    </source>
</evidence>
<evidence type="ECO:0000256" key="1">
    <source>
        <dbReference type="SAM" id="MobiDB-lite"/>
    </source>
</evidence>
<feature type="domain" description="DNA primase/polymerase bifunctional N-terminal" evidence="2">
    <location>
        <begin position="22"/>
        <end position="190"/>
    </location>
</feature>
<name>A0ABU4DJJ8_9ACTN</name>
<dbReference type="Pfam" id="PF09250">
    <property type="entry name" value="Prim-Pol"/>
    <property type="match status" value="1"/>
</dbReference>
<reference evidence="3 4" key="1">
    <citation type="submission" date="2023-10" db="EMBL/GenBank/DDBJ databases">
        <title>Development of a sustainable strategy for remediation of hydrocarbon-contaminated territories based on the waste exchange concept.</title>
        <authorList>
            <person name="Krivoruchko A."/>
        </authorList>
    </citation>
    <scope>NUCLEOTIDE SEQUENCE [LARGE SCALE GENOMIC DNA]</scope>
    <source>
        <strain evidence="3 4">IEGM 1266</strain>
    </source>
</reference>
<protein>
    <submittedName>
        <fullName evidence="3">Bifunctional DNA primase/polymerase</fullName>
    </submittedName>
</protein>
<gene>
    <name evidence="3" type="ORF">R3P94_21920</name>
</gene>
<evidence type="ECO:0000259" key="2">
    <source>
        <dbReference type="SMART" id="SM00943"/>
    </source>
</evidence>
<feature type="compositionally biased region" description="Acidic residues" evidence="1">
    <location>
        <begin position="352"/>
        <end position="364"/>
    </location>
</feature>
<dbReference type="CDD" id="cd04859">
    <property type="entry name" value="Prim_Pol"/>
    <property type="match status" value="1"/>
</dbReference>
<dbReference type="SUPFAM" id="SSF56747">
    <property type="entry name" value="Prim-pol domain"/>
    <property type="match status" value="1"/>
</dbReference>
<dbReference type="SMART" id="SM00943">
    <property type="entry name" value="Prim-Pol"/>
    <property type="match status" value="1"/>
</dbReference>
<accession>A0ABU4DJJ8</accession>
<comment type="caution">
    <text evidence="3">The sequence shown here is derived from an EMBL/GenBank/DDBJ whole genome shotgun (WGS) entry which is preliminary data.</text>
</comment>
<dbReference type="EMBL" id="JAWLKI010000038">
    <property type="protein sequence ID" value="MDV6309929.1"/>
    <property type="molecule type" value="Genomic_DNA"/>
</dbReference>
<proteinExistence type="predicted"/>
<dbReference type="Proteomes" id="UP001185779">
    <property type="component" value="Unassembled WGS sequence"/>
</dbReference>
<evidence type="ECO:0000313" key="4">
    <source>
        <dbReference type="Proteomes" id="UP001185779"/>
    </source>
</evidence>
<dbReference type="RefSeq" id="WP_317505640.1">
    <property type="nucleotide sequence ID" value="NZ_JAWLKI010000038.1"/>
</dbReference>
<sequence>MPEHTDNDDVNPLLAEGYAQAAPQYWSAGWRGILPMPHGKKFPPPTNYTGYQAIEPSYPDIMAWAEERPDGNIALHLPDTVIGIDVDAYENKTGAGTLAYAEHLWGQLPDTVRTTSRDDRNSGIRLYRVPPGTRMATKIEFPDLGLGHIEIIQASHRYAVVWPSVHPNGSRYRWQNSGGEAVDIPAPDNLPELPARWIDNLQPGSIIDGLDTVDIAHEIAHLTGGTMDLPVTDRLTRAIGDLSAGVSSRHDTTCKHVLALLRLSEQGHDGVQAAINHLGNAFVAAIIKDGSRTEQQARSEYARMVYNERGHALIKATPTVTNVVEVAELIAQADASRARPVDPTATVTPDETVADDQPEHDDDPAAGNITLTDTEFWDSRDSLKAIRDQAYARLASPWSVLGVAICRALAHIPPWITLPPVIGGKGSLNAFVAIVGRSGAGKGISEAVAAELLPFDEGDNIGLLPVGSGEGLAHAYVVRRGKDSADGPGIDRLRTACMFSIPEVDTLTSIGGRQGSTIMSKLRSAYSGEEIGFSYADPTKRLLVGAHNYRMTMVLGVQPERAAPLFADAAGGTPQRFVWLPANDRRIGEDPGAEVGQLEVPGPREWGGNPRDIDIPDMARNVIRSAHIARARGDGNALDGHALQTREKVMVALCVLDGRMTPDEWDWVLAGAVMAKSDETRNAIAAEMTAAVEREWAEKGRLAGVSREVADDTAYIRKLERIADRLAAALERRGPRMAWSDLAKAVHSRDRDAVPEAATLLVQRGRITLDPDTSHVTLLGGAE</sequence>
<dbReference type="InterPro" id="IPR015330">
    <property type="entry name" value="DNA_primase/pol_bifunc_N"/>
</dbReference>
<feature type="region of interest" description="Disordered" evidence="1">
    <location>
        <begin position="337"/>
        <end position="366"/>
    </location>
</feature>